<accession>A0A381X576</accession>
<organism evidence="1">
    <name type="scientific">marine metagenome</name>
    <dbReference type="NCBI Taxonomy" id="408172"/>
    <lineage>
        <taxon>unclassified sequences</taxon>
        <taxon>metagenomes</taxon>
        <taxon>ecological metagenomes</taxon>
    </lineage>
</organism>
<protein>
    <submittedName>
        <fullName evidence="1">Uncharacterized protein</fullName>
    </submittedName>
</protein>
<dbReference type="AlphaFoldDB" id="A0A381X576"/>
<name>A0A381X576_9ZZZZ</name>
<proteinExistence type="predicted"/>
<reference evidence="1" key="1">
    <citation type="submission" date="2018-05" db="EMBL/GenBank/DDBJ databases">
        <authorList>
            <person name="Lanie J.A."/>
            <person name="Ng W.-L."/>
            <person name="Kazmierczak K.M."/>
            <person name="Andrzejewski T.M."/>
            <person name="Davidsen T.M."/>
            <person name="Wayne K.J."/>
            <person name="Tettelin H."/>
            <person name="Glass J.I."/>
            <person name="Rusch D."/>
            <person name="Podicherti R."/>
            <person name="Tsui H.-C.T."/>
            <person name="Winkler M.E."/>
        </authorList>
    </citation>
    <scope>NUCLEOTIDE SEQUENCE</scope>
</reference>
<sequence>MPNFRLFFLQRISEDITTISHFRTYIVIFKKTDSLAYSIYDLTKPTFEE</sequence>
<gene>
    <name evidence="1" type="ORF">METZ01_LOCUS112753</name>
</gene>
<evidence type="ECO:0000313" key="1">
    <source>
        <dbReference type="EMBL" id="SVA59899.1"/>
    </source>
</evidence>
<dbReference type="EMBL" id="UINC01013961">
    <property type="protein sequence ID" value="SVA59899.1"/>
    <property type="molecule type" value="Genomic_DNA"/>
</dbReference>